<proteinExistence type="predicted"/>
<organism evidence="3 4">
    <name type="scientific">Crocosphaera watsonii WH 0402</name>
    <dbReference type="NCBI Taxonomy" id="1284629"/>
    <lineage>
        <taxon>Bacteria</taxon>
        <taxon>Bacillati</taxon>
        <taxon>Cyanobacteriota</taxon>
        <taxon>Cyanophyceae</taxon>
        <taxon>Oscillatoriophycideae</taxon>
        <taxon>Chroococcales</taxon>
        <taxon>Aphanothecaceae</taxon>
        <taxon>Crocosphaera</taxon>
    </lineage>
</organism>
<gene>
    <name evidence="3" type="ORF">CWATWH0402_2691</name>
</gene>
<feature type="non-terminal residue" evidence="3">
    <location>
        <position position="53"/>
    </location>
</feature>
<keyword evidence="1" id="KW-0433">Leucine-rich repeat</keyword>
<dbReference type="Gene3D" id="3.80.10.10">
    <property type="entry name" value="Ribonuclease Inhibitor"/>
    <property type="match status" value="1"/>
</dbReference>
<dbReference type="InterPro" id="IPR032675">
    <property type="entry name" value="LRR_dom_sf"/>
</dbReference>
<dbReference type="Pfam" id="PF12799">
    <property type="entry name" value="LRR_4"/>
    <property type="match status" value="1"/>
</dbReference>
<dbReference type="EMBL" id="CAQN01001271">
    <property type="protein sequence ID" value="CCQ70678.1"/>
    <property type="molecule type" value="Genomic_DNA"/>
</dbReference>
<comment type="caution">
    <text evidence="3">The sequence shown here is derived from an EMBL/GenBank/DDBJ whole genome shotgun (WGS) entry which is preliminary data.</text>
</comment>
<dbReference type="Proteomes" id="UP000018130">
    <property type="component" value="Unassembled WGS sequence"/>
</dbReference>
<accession>T2JY00</accession>
<dbReference type="InterPro" id="IPR025875">
    <property type="entry name" value="Leu-rich_rpt_4"/>
</dbReference>
<evidence type="ECO:0000256" key="1">
    <source>
        <dbReference type="ARBA" id="ARBA00022614"/>
    </source>
</evidence>
<evidence type="ECO:0000313" key="3">
    <source>
        <dbReference type="EMBL" id="CCQ70678.1"/>
    </source>
</evidence>
<dbReference type="AlphaFoldDB" id="T2JY00"/>
<sequence>MTEEELLQVIEKAAKDKRESLDLSFKGLTSIPPEIGQLTNLTSLNLWNNQLTN</sequence>
<name>T2JY00_CROWT</name>
<reference evidence="3 4" key="1">
    <citation type="submission" date="2013-01" db="EMBL/GenBank/DDBJ databases">
        <authorList>
            <person name="Bench S."/>
        </authorList>
    </citation>
    <scope>NUCLEOTIDE SEQUENCE [LARGE SCALE GENOMIC DNA]</scope>
    <source>
        <strain evidence="3 4">WH 0402</strain>
    </source>
</reference>
<dbReference type="SUPFAM" id="SSF52075">
    <property type="entry name" value="Outer arm dynein light chain 1"/>
    <property type="match status" value="1"/>
</dbReference>
<protein>
    <submittedName>
        <fullName evidence="3">Leucine-rich repeat</fullName>
    </submittedName>
</protein>
<dbReference type="RefSeq" id="WP_048327574.1">
    <property type="nucleotide sequence ID" value="NZ_CAQN01001271.1"/>
</dbReference>
<evidence type="ECO:0000256" key="2">
    <source>
        <dbReference type="ARBA" id="ARBA00022737"/>
    </source>
</evidence>
<keyword evidence="2" id="KW-0677">Repeat</keyword>
<reference evidence="3 4" key="2">
    <citation type="submission" date="2013-09" db="EMBL/GenBank/DDBJ databases">
        <title>Whole genome comparison of six Crocosphaera watsonii strains with differing phenotypes.</title>
        <authorList>
            <person name="Bench S.R."/>
            <person name="Heller P."/>
            <person name="Frank I."/>
            <person name="Arciniega M."/>
            <person name="Shilova I.N."/>
            <person name="Zehr J.P."/>
        </authorList>
    </citation>
    <scope>NUCLEOTIDE SEQUENCE [LARGE SCALE GENOMIC DNA]</scope>
    <source>
        <strain evidence="3 4">WH 0402</strain>
    </source>
</reference>
<evidence type="ECO:0000313" key="4">
    <source>
        <dbReference type="Proteomes" id="UP000018130"/>
    </source>
</evidence>